<dbReference type="InterPro" id="IPR056098">
    <property type="entry name" value="Acb2/Tad1_hairpin"/>
</dbReference>
<evidence type="ECO:0000313" key="5">
    <source>
        <dbReference type="Proteomes" id="UP000019063"/>
    </source>
</evidence>
<dbReference type="Pfam" id="PF24729">
    <property type="entry name" value="Acb2_Tad1_hairpin"/>
    <property type="match status" value="1"/>
</dbReference>
<dbReference type="EMBL" id="AQQW01000021">
    <property type="protein sequence ID" value="ETW10885.1"/>
    <property type="molecule type" value="Genomic_DNA"/>
</dbReference>
<comment type="caution">
    <text evidence="4">The sequence shown here is derived from an EMBL/GenBank/DDBJ whole genome shotgun (WGS) entry which is preliminary data.</text>
</comment>
<dbReference type="RefSeq" id="WP_043847143.1">
    <property type="nucleotide sequence ID" value="NZ_AQQW01000021.1"/>
</dbReference>
<accession>W4HFZ4</accession>
<evidence type="ECO:0000259" key="3">
    <source>
        <dbReference type="Pfam" id="PF24729"/>
    </source>
</evidence>
<dbReference type="Proteomes" id="UP000019063">
    <property type="component" value="Unassembled WGS sequence"/>
</dbReference>
<protein>
    <recommendedName>
        <fullName evidence="3">Acb2/Tad1 hairpin domain-containing protein</fullName>
    </recommendedName>
</protein>
<keyword evidence="1" id="KW-0547">Nucleotide-binding</keyword>
<dbReference type="AlphaFoldDB" id="W4HFZ4"/>
<keyword evidence="5" id="KW-1185">Reference proteome</keyword>
<evidence type="ECO:0000256" key="1">
    <source>
        <dbReference type="ARBA" id="ARBA00022741"/>
    </source>
</evidence>
<organism evidence="4 5">
    <name type="scientific">Roseivivax marinus</name>
    <dbReference type="NCBI Taxonomy" id="1379903"/>
    <lineage>
        <taxon>Bacteria</taxon>
        <taxon>Pseudomonadati</taxon>
        <taxon>Pseudomonadota</taxon>
        <taxon>Alphaproteobacteria</taxon>
        <taxon>Rhodobacterales</taxon>
        <taxon>Roseobacteraceae</taxon>
        <taxon>Roseivivax</taxon>
    </lineage>
</organism>
<name>W4HFZ4_9RHOB</name>
<feature type="region of interest" description="Disordered" evidence="2">
    <location>
        <begin position="89"/>
        <end position="111"/>
    </location>
</feature>
<reference evidence="4 5" key="1">
    <citation type="journal article" date="2014" name="Antonie Van Leeuwenhoek">
        <title>Roseivivax atlanticus sp. nov., isolated from surface seawater of the Atlantic Ocean.</title>
        <authorList>
            <person name="Li G."/>
            <person name="Lai Q."/>
            <person name="Liu X."/>
            <person name="Sun F."/>
            <person name="Shao Z."/>
        </authorList>
    </citation>
    <scope>NUCLEOTIDE SEQUENCE [LARGE SCALE GENOMIC DNA]</scope>
    <source>
        <strain evidence="4 5">22II-s10s</strain>
    </source>
</reference>
<dbReference type="eggNOG" id="ENOG502ZYV7">
    <property type="taxonomic scope" value="Bacteria"/>
</dbReference>
<proteinExistence type="predicted"/>
<feature type="domain" description="Acb2/Tad1 hairpin" evidence="3">
    <location>
        <begin position="26"/>
        <end position="84"/>
    </location>
</feature>
<sequence length="111" mass="11350">MHVTIHTAALGRAETHITNSAAELVRMGFNPSSLPRVDRLKALAAALASELEAIRDEGGRGAREASIALTELQKASMFGVAAATADLGKPPVTYSTGPAGTVPVERDGGVG</sequence>
<gene>
    <name evidence="4" type="ORF">ATO8_19849</name>
</gene>
<evidence type="ECO:0000256" key="2">
    <source>
        <dbReference type="SAM" id="MobiDB-lite"/>
    </source>
</evidence>
<evidence type="ECO:0000313" key="4">
    <source>
        <dbReference type="EMBL" id="ETW10885.1"/>
    </source>
</evidence>
<dbReference type="STRING" id="1379903.ATO8_19849"/>
<dbReference type="GO" id="GO:0000166">
    <property type="term" value="F:nucleotide binding"/>
    <property type="evidence" value="ECO:0007669"/>
    <property type="project" value="UniProtKB-KW"/>
</dbReference>